<dbReference type="InterPro" id="IPR008972">
    <property type="entry name" value="Cupredoxin"/>
</dbReference>
<dbReference type="Gene3D" id="2.60.40.420">
    <property type="entry name" value="Cupredoxins - blue copper proteins"/>
    <property type="match status" value="1"/>
</dbReference>
<proteinExistence type="predicted"/>
<evidence type="ECO:0000256" key="1">
    <source>
        <dbReference type="ARBA" id="ARBA00022723"/>
    </source>
</evidence>
<evidence type="ECO:0000259" key="2">
    <source>
        <dbReference type="Pfam" id="PF07731"/>
    </source>
</evidence>
<dbReference type="InterPro" id="IPR002355">
    <property type="entry name" value="Cu_oxidase_Cu_BS"/>
</dbReference>
<evidence type="ECO:0000313" key="4">
    <source>
        <dbReference type="Proteomes" id="UP001317532"/>
    </source>
</evidence>
<evidence type="ECO:0000313" key="3">
    <source>
        <dbReference type="EMBL" id="BDE06739.1"/>
    </source>
</evidence>
<feature type="domain" description="Plastocyanin-like" evidence="2">
    <location>
        <begin position="116"/>
        <end position="215"/>
    </location>
</feature>
<dbReference type="AlphaFoldDB" id="A0AAN1XWP8"/>
<keyword evidence="4" id="KW-1185">Reference proteome</keyword>
<dbReference type="InterPro" id="IPR033138">
    <property type="entry name" value="Cu_oxidase_CS"/>
</dbReference>
<keyword evidence="1" id="KW-0479">Metal-binding</keyword>
<name>A0AAN1XWP8_UNVUL</name>
<organism evidence="3 4">
    <name type="scientific">Vulcanimicrobium alpinum</name>
    <dbReference type="NCBI Taxonomy" id="3016050"/>
    <lineage>
        <taxon>Bacteria</taxon>
        <taxon>Bacillati</taxon>
        <taxon>Vulcanimicrobiota</taxon>
        <taxon>Vulcanimicrobiia</taxon>
        <taxon>Vulcanimicrobiales</taxon>
        <taxon>Vulcanimicrobiaceae</taxon>
        <taxon>Vulcanimicrobium</taxon>
    </lineage>
</organism>
<dbReference type="SUPFAM" id="SSF49503">
    <property type="entry name" value="Cupredoxins"/>
    <property type="match status" value="2"/>
</dbReference>
<dbReference type="PROSITE" id="PS00080">
    <property type="entry name" value="MULTICOPPER_OXIDASE2"/>
    <property type="match status" value="1"/>
</dbReference>
<dbReference type="InterPro" id="IPR011706">
    <property type="entry name" value="Cu-oxidase_C"/>
</dbReference>
<dbReference type="EMBL" id="AP025523">
    <property type="protein sequence ID" value="BDE06739.1"/>
    <property type="molecule type" value="Genomic_DNA"/>
</dbReference>
<protein>
    <recommendedName>
        <fullName evidence="2">Plastocyanin-like domain-containing protein</fullName>
    </recommendedName>
</protein>
<dbReference type="PROSITE" id="PS00079">
    <property type="entry name" value="MULTICOPPER_OXIDASE1"/>
    <property type="match status" value="1"/>
</dbReference>
<sequence>MMEGGVPPHGTRVYTYAVPDRAGPGPADPSSVAWMYHSHVDEEHDVASGLMGTIIVTRKGMARADGSPKDVEREFVTMYGINSESDSWYIMDNVKKFAREPDKADPKRRGWINDNLRFDINGYAFGNMPMPTMRVGDRVRWYAMGDADNDFENHTPHWHGQSLLSMGMRTDTLSIQPASMQTADMIPDNPGVWLFHCHFPGHQSSGMVELFKVLPARSTAAKHAPKKPAPMAMAAMHR</sequence>
<dbReference type="Proteomes" id="UP001317532">
    <property type="component" value="Chromosome"/>
</dbReference>
<gene>
    <name evidence="3" type="ORF">WPS_20150</name>
</gene>
<dbReference type="GO" id="GO:0005507">
    <property type="term" value="F:copper ion binding"/>
    <property type="evidence" value="ECO:0007669"/>
    <property type="project" value="InterPro"/>
</dbReference>
<reference evidence="3 4" key="1">
    <citation type="journal article" date="2022" name="ISME Commun">
        <title>Vulcanimicrobium alpinus gen. nov. sp. nov., the first cultivated representative of the candidate phylum 'Eremiobacterota', is a metabolically versatile aerobic anoxygenic phototroph.</title>
        <authorList>
            <person name="Yabe S."/>
            <person name="Muto K."/>
            <person name="Abe K."/>
            <person name="Yokota A."/>
            <person name="Staudigel H."/>
            <person name="Tebo B.M."/>
        </authorList>
    </citation>
    <scope>NUCLEOTIDE SEQUENCE [LARGE SCALE GENOMIC DNA]</scope>
    <source>
        <strain evidence="3 4">WC8-2</strain>
    </source>
</reference>
<dbReference type="Pfam" id="PF07731">
    <property type="entry name" value="Cu-oxidase_2"/>
    <property type="match status" value="1"/>
</dbReference>
<accession>A0AAN1XWP8</accession>
<dbReference type="GO" id="GO:0016491">
    <property type="term" value="F:oxidoreductase activity"/>
    <property type="evidence" value="ECO:0007669"/>
    <property type="project" value="InterPro"/>
</dbReference>
<dbReference type="KEGG" id="vab:WPS_20150"/>